<dbReference type="InterPro" id="IPR036291">
    <property type="entry name" value="NAD(P)-bd_dom_sf"/>
</dbReference>
<feature type="compositionally biased region" description="Basic residues" evidence="2">
    <location>
        <begin position="334"/>
        <end position="347"/>
    </location>
</feature>
<feature type="compositionally biased region" description="Basic and acidic residues" evidence="2">
    <location>
        <begin position="454"/>
        <end position="493"/>
    </location>
</feature>
<feature type="compositionally biased region" description="Basic residues" evidence="2">
    <location>
        <begin position="518"/>
        <end position="527"/>
    </location>
</feature>
<evidence type="ECO:0000259" key="3">
    <source>
        <dbReference type="PROSITE" id="PS51176"/>
    </source>
</evidence>
<feature type="compositionally biased region" description="Basic residues" evidence="2">
    <location>
        <begin position="267"/>
        <end position="278"/>
    </location>
</feature>
<feature type="domain" description="Prephenate/arogenate dehydrogenase" evidence="3">
    <location>
        <begin position="579"/>
        <end position="856"/>
    </location>
</feature>
<dbReference type="Pfam" id="PF26213">
    <property type="entry name" value="TYRAAT1_C"/>
    <property type="match status" value="1"/>
</dbReference>
<accession>A0AAV5CH47</accession>
<dbReference type="GO" id="GO:0008977">
    <property type="term" value="F:prephenate dehydrogenase (NAD+) activity"/>
    <property type="evidence" value="ECO:0007669"/>
    <property type="project" value="InterPro"/>
</dbReference>
<reference evidence="4" key="2">
    <citation type="submission" date="2021-12" db="EMBL/GenBank/DDBJ databases">
        <title>Resequencing data analysis of finger millet.</title>
        <authorList>
            <person name="Hatakeyama M."/>
            <person name="Aluri S."/>
            <person name="Balachadran M.T."/>
            <person name="Sivarajan S.R."/>
            <person name="Poveda L."/>
            <person name="Shimizu-Inatsugi R."/>
            <person name="Schlapbach R."/>
            <person name="Sreeman S.M."/>
            <person name="Shimizu K.K."/>
        </authorList>
    </citation>
    <scope>NUCLEOTIDE SEQUENCE</scope>
</reference>
<dbReference type="PANTHER" id="PTHR43207:SF4">
    <property type="entry name" value="AROGENATE DEHYDROGENASE 2, CHLOROPLASTIC"/>
    <property type="match status" value="1"/>
</dbReference>
<feature type="region of interest" description="Disordered" evidence="2">
    <location>
        <begin position="1"/>
        <end position="24"/>
    </location>
</feature>
<dbReference type="GO" id="GO:0006571">
    <property type="term" value="P:tyrosine biosynthetic process"/>
    <property type="evidence" value="ECO:0007669"/>
    <property type="project" value="InterPro"/>
</dbReference>
<dbReference type="InterPro" id="IPR045011">
    <property type="entry name" value="TYRAAT1/2"/>
</dbReference>
<feature type="compositionally biased region" description="Basic and acidic residues" evidence="2">
    <location>
        <begin position="156"/>
        <end position="169"/>
    </location>
</feature>
<feature type="region of interest" description="Disordered" evidence="2">
    <location>
        <begin position="114"/>
        <end position="169"/>
    </location>
</feature>
<dbReference type="SMART" id="SM01083">
    <property type="entry name" value="Cir_N"/>
    <property type="match status" value="1"/>
</dbReference>
<dbReference type="Pfam" id="PF03807">
    <property type="entry name" value="F420_oxidored"/>
    <property type="match status" value="1"/>
</dbReference>
<dbReference type="AlphaFoldDB" id="A0AAV5CH47"/>
<dbReference type="EMBL" id="BQKI01000007">
    <property type="protein sequence ID" value="GJM97484.1"/>
    <property type="molecule type" value="Genomic_DNA"/>
</dbReference>
<dbReference type="SUPFAM" id="SSF48179">
    <property type="entry name" value="6-phosphogluconate dehydrogenase C-terminal domain-like"/>
    <property type="match status" value="1"/>
</dbReference>
<gene>
    <name evidence="4" type="primary">ga14414</name>
    <name evidence="4" type="ORF">PR202_ga14414</name>
</gene>
<dbReference type="PANTHER" id="PTHR43207">
    <property type="entry name" value="AROGENATE DEHYDROGENASE-RELATED"/>
    <property type="match status" value="1"/>
</dbReference>
<keyword evidence="1" id="KW-0560">Oxidoreductase</keyword>
<evidence type="ECO:0000256" key="1">
    <source>
        <dbReference type="ARBA" id="ARBA00023002"/>
    </source>
</evidence>
<dbReference type="Proteomes" id="UP001054889">
    <property type="component" value="Unassembled WGS sequence"/>
</dbReference>
<reference evidence="4" key="1">
    <citation type="journal article" date="2018" name="DNA Res.">
        <title>Multiple hybrid de novo genome assembly of finger millet, an orphan allotetraploid crop.</title>
        <authorList>
            <person name="Hatakeyama M."/>
            <person name="Aluri S."/>
            <person name="Balachadran M.T."/>
            <person name="Sivarajan S.R."/>
            <person name="Patrignani A."/>
            <person name="Gruter S."/>
            <person name="Poveda L."/>
            <person name="Shimizu-Inatsugi R."/>
            <person name="Baeten J."/>
            <person name="Francoijs K.J."/>
            <person name="Nataraja K.N."/>
            <person name="Reddy Y.A.N."/>
            <person name="Phadnis S."/>
            <person name="Ravikumar R.L."/>
            <person name="Schlapbach R."/>
            <person name="Sreeman S.M."/>
            <person name="Shimizu K.K."/>
        </authorList>
    </citation>
    <scope>NUCLEOTIDE SEQUENCE</scope>
</reference>
<evidence type="ECO:0000313" key="5">
    <source>
        <dbReference type="Proteomes" id="UP001054889"/>
    </source>
</evidence>
<feature type="compositionally biased region" description="Basic residues" evidence="2">
    <location>
        <begin position="393"/>
        <end position="402"/>
    </location>
</feature>
<feature type="region of interest" description="Disordered" evidence="2">
    <location>
        <begin position="218"/>
        <end position="241"/>
    </location>
</feature>
<dbReference type="InterPro" id="IPR008927">
    <property type="entry name" value="6-PGluconate_DH-like_C_sf"/>
</dbReference>
<organism evidence="4 5">
    <name type="scientific">Eleusine coracana subsp. coracana</name>
    <dbReference type="NCBI Taxonomy" id="191504"/>
    <lineage>
        <taxon>Eukaryota</taxon>
        <taxon>Viridiplantae</taxon>
        <taxon>Streptophyta</taxon>
        <taxon>Embryophyta</taxon>
        <taxon>Tracheophyta</taxon>
        <taxon>Spermatophyta</taxon>
        <taxon>Magnoliopsida</taxon>
        <taxon>Liliopsida</taxon>
        <taxon>Poales</taxon>
        <taxon>Poaceae</taxon>
        <taxon>PACMAD clade</taxon>
        <taxon>Chloridoideae</taxon>
        <taxon>Cynodonteae</taxon>
        <taxon>Eleusininae</taxon>
        <taxon>Eleusine</taxon>
    </lineage>
</organism>
<feature type="compositionally biased region" description="Polar residues" evidence="2">
    <location>
        <begin position="501"/>
        <end position="515"/>
    </location>
</feature>
<dbReference type="InterPro" id="IPR059064">
    <property type="entry name" value="TYRAAT2_C"/>
</dbReference>
<feature type="compositionally biased region" description="Polar residues" evidence="2">
    <location>
        <begin position="422"/>
        <end position="431"/>
    </location>
</feature>
<dbReference type="SUPFAM" id="SSF51735">
    <property type="entry name" value="NAD(P)-binding Rossmann-fold domains"/>
    <property type="match status" value="1"/>
</dbReference>
<dbReference type="PROSITE" id="PS51176">
    <property type="entry name" value="PDH_ADH"/>
    <property type="match status" value="1"/>
</dbReference>
<feature type="compositionally biased region" description="Basic and acidic residues" evidence="2">
    <location>
        <begin position="383"/>
        <end position="392"/>
    </location>
</feature>
<evidence type="ECO:0000256" key="2">
    <source>
        <dbReference type="SAM" id="MobiDB-lite"/>
    </source>
</evidence>
<evidence type="ECO:0000313" key="4">
    <source>
        <dbReference type="EMBL" id="GJM97484.1"/>
    </source>
</evidence>
<dbReference type="Gene3D" id="3.40.50.720">
    <property type="entry name" value="NAD(P)-binding Rossmann-like Domain"/>
    <property type="match status" value="1"/>
</dbReference>
<name>A0AAV5CH47_ELECO</name>
<proteinExistence type="predicted"/>
<dbReference type="InterPro" id="IPR019339">
    <property type="entry name" value="CIR_N_dom"/>
</dbReference>
<dbReference type="InterPro" id="IPR028939">
    <property type="entry name" value="P5C_Rdtase_cat_N"/>
</dbReference>
<keyword evidence="5" id="KW-1185">Reference proteome</keyword>
<dbReference type="GO" id="GO:0004665">
    <property type="term" value="F:prephenate dehydrogenase (NADP+) activity"/>
    <property type="evidence" value="ECO:0007669"/>
    <property type="project" value="InterPro"/>
</dbReference>
<comment type="caution">
    <text evidence="4">The sequence shown here is derived from an EMBL/GenBank/DDBJ whole genome shotgun (WGS) entry which is preliminary data.</text>
</comment>
<sequence length="856" mass="96712">MDEEVTGSGSGIGRKMAPGEVELKEKSGTAWSHSYLNQKPWHPLSYPNQRRKWIAEQMHANHARRQEEVQREFAQEQEFFRQTALFSKKDKEKMEVMKAVSFMYVRPPGYNAESAKAAEIEDEKKRSDPVDVAQGAAAASTSSMPDKGLEKSQLAADKKNRPKDVFGRRLPTEQEFEVLKNAPRLDTGAPARAKPFGVEIRNVRCLRVLSAFEVGTQAKASMSPPRGGFDPDDPNQQIVAEEIFDEYGGFLGDCDIPALLSNFSASKSKKHSKRKGKHKQVEAVQEESRRHQSNSHLSSNSEDENSNRKSKGKRKKKYSSDSSYSDSEVEGRKGKYKSKHKHKKKHRSELSSDSEAEQNEGTRRHLKREKKIGESEAAQYSFSKDRGGTESKKHSRRSKERHKHSESSSSESERHSPRQKQKQYYSDSGSAENHRHSRRSKEKRYNSDSSSSDTNRHSRRSMERQRHTDSSAHKSDRYSKRSSADCRQQRASEGKPAAAEPNQSKMLSSSTSTLRLHQPTRPHRRHPAASPHQLHSPAAAASRRLRSRPHRGVIRALDAAQPFDYESRAAGLLEERQRLKIAIVGFGNFGQFLARTFARQGHTLLAHSRTDHSALAATLGASFFTDPHDLCECHPDVVLLATSILSAETVLRSLPVHRLRRNTLFVDVLSVKEFPKNLLLSSLPPDFDVICTHPMFGPESARDGWDGLPFVFDKVRVGDCPARRARAEAFLNIFEREGCRMVEMTCAEHDAHAAETQFLTHTVGRMLATLELRSTPINTKGYETLLRLVDNTCSDSFDLYNGLFMYNKNSTELLNRLEWAMDSVKRRLFDGLHDVLRKQLFEGSAQAPNSTSNVPK</sequence>
<feature type="compositionally biased region" description="Basic and acidic residues" evidence="2">
    <location>
        <begin position="403"/>
        <end position="416"/>
    </location>
</feature>
<dbReference type="InterPro" id="IPR003099">
    <property type="entry name" value="Prephen_DH"/>
</dbReference>
<dbReference type="GO" id="GO:0033730">
    <property type="term" value="F:arogenate dehydrogenase (NADP+) activity"/>
    <property type="evidence" value="ECO:0007669"/>
    <property type="project" value="InterPro"/>
</dbReference>
<feature type="region of interest" description="Disordered" evidence="2">
    <location>
        <begin position="266"/>
        <end position="547"/>
    </location>
</feature>
<feature type="compositionally biased region" description="Basic and acidic residues" evidence="2">
    <location>
        <begin position="116"/>
        <end position="129"/>
    </location>
</feature>
<dbReference type="Pfam" id="PF10197">
    <property type="entry name" value="Cir_N"/>
    <property type="match status" value="1"/>
</dbReference>
<protein>
    <recommendedName>
        <fullName evidence="3">Prephenate/arogenate dehydrogenase domain-containing protein</fullName>
    </recommendedName>
</protein>
<feature type="compositionally biased region" description="Basic residues" evidence="2">
    <location>
        <begin position="308"/>
        <end position="317"/>
    </location>
</feature>